<evidence type="ECO:0000313" key="1">
    <source>
        <dbReference type="EMBL" id="KPI40421.1"/>
    </source>
</evidence>
<dbReference type="AlphaFoldDB" id="A0A0N0NMG0"/>
<comment type="caution">
    <text evidence="1">The sequence shown here is derived from an EMBL/GenBank/DDBJ whole genome shotgun (WGS) entry which is preliminary data.</text>
</comment>
<protein>
    <recommendedName>
        <fullName evidence="3">Ergosterol biosynthetic protein 28</fullName>
    </recommendedName>
</protein>
<dbReference type="RefSeq" id="XP_018000384.1">
    <property type="nucleotide sequence ID" value="XM_018148120.1"/>
</dbReference>
<proteinExistence type="predicted"/>
<sequence length="133" mass="14137">MAAVYPSTAAIYLFRISAALNAISVPGHIAFGKEHVDPSLETLSKGTRQQRTAAAGTANGWDYMNAGFATLAVYNYYWSITGGPKTTPEKTLFWSLLAASLWAARRYAAAGVYSPLTSVAVAPLLSLAGWYAA</sequence>
<accession>A0A0N0NMG0</accession>
<dbReference type="Proteomes" id="UP000038010">
    <property type="component" value="Unassembled WGS sequence"/>
</dbReference>
<dbReference type="STRING" id="1664694.A0A0N0NMG0"/>
<gene>
    <name evidence="1" type="ORF">AB675_7730</name>
</gene>
<organism evidence="1 2">
    <name type="scientific">Cyphellophora attinorum</name>
    <dbReference type="NCBI Taxonomy" id="1664694"/>
    <lineage>
        <taxon>Eukaryota</taxon>
        <taxon>Fungi</taxon>
        <taxon>Dikarya</taxon>
        <taxon>Ascomycota</taxon>
        <taxon>Pezizomycotina</taxon>
        <taxon>Eurotiomycetes</taxon>
        <taxon>Chaetothyriomycetidae</taxon>
        <taxon>Chaetothyriales</taxon>
        <taxon>Cyphellophoraceae</taxon>
        <taxon>Cyphellophora</taxon>
    </lineage>
</organism>
<reference evidence="1 2" key="1">
    <citation type="submission" date="2015-06" db="EMBL/GenBank/DDBJ databases">
        <title>Draft genome of the ant-associated black yeast Phialophora attae CBS 131958.</title>
        <authorList>
            <person name="Moreno L.F."/>
            <person name="Stielow B.J."/>
            <person name="de Hoog S."/>
            <person name="Vicente V.A."/>
            <person name="Weiss V.A."/>
            <person name="de Vries M."/>
            <person name="Cruz L.M."/>
            <person name="Souza E.M."/>
        </authorList>
    </citation>
    <scope>NUCLEOTIDE SEQUENCE [LARGE SCALE GENOMIC DNA]</scope>
    <source>
        <strain evidence="1 2">CBS 131958</strain>
    </source>
</reference>
<dbReference type="EMBL" id="LFJN01000012">
    <property type="protein sequence ID" value="KPI40421.1"/>
    <property type="molecule type" value="Genomic_DNA"/>
</dbReference>
<keyword evidence="2" id="KW-1185">Reference proteome</keyword>
<evidence type="ECO:0000313" key="2">
    <source>
        <dbReference type="Proteomes" id="UP000038010"/>
    </source>
</evidence>
<evidence type="ECO:0008006" key="3">
    <source>
        <dbReference type="Google" id="ProtNLM"/>
    </source>
</evidence>
<dbReference type="GeneID" id="28740000"/>
<dbReference type="VEuPathDB" id="FungiDB:AB675_7730"/>
<name>A0A0N0NMG0_9EURO</name>
<dbReference type="OrthoDB" id="4502040at2759"/>